<keyword evidence="2" id="KW-0479">Metal-binding</keyword>
<name>A0A016UHE2_9BILA</name>
<dbReference type="PANTHER" id="PTHR46481">
    <property type="entry name" value="ZINC FINGER BED DOMAIN-CONTAINING PROTEIN 4"/>
    <property type="match status" value="1"/>
</dbReference>
<evidence type="ECO:0008006" key="9">
    <source>
        <dbReference type="Google" id="ProtNLM"/>
    </source>
</evidence>
<keyword evidence="4" id="KW-0862">Zinc</keyword>
<dbReference type="EMBL" id="JARK01001375">
    <property type="protein sequence ID" value="EYC14789.1"/>
    <property type="molecule type" value="Genomic_DNA"/>
</dbReference>
<comment type="caution">
    <text evidence="7">The sequence shown here is derived from an EMBL/GenBank/DDBJ whole genome shotgun (WGS) entry which is preliminary data.</text>
</comment>
<evidence type="ECO:0000256" key="2">
    <source>
        <dbReference type="ARBA" id="ARBA00022723"/>
    </source>
</evidence>
<dbReference type="OrthoDB" id="5839926at2759"/>
<evidence type="ECO:0000256" key="4">
    <source>
        <dbReference type="ARBA" id="ARBA00022833"/>
    </source>
</evidence>
<dbReference type="GO" id="GO:0008270">
    <property type="term" value="F:zinc ion binding"/>
    <property type="evidence" value="ECO:0007669"/>
    <property type="project" value="UniProtKB-KW"/>
</dbReference>
<gene>
    <name evidence="7" type="primary">Acey_s0039.g158</name>
    <name evidence="7" type="synonym">Acey-F42H10.5</name>
    <name evidence="7" type="ORF">Y032_0039g158</name>
</gene>
<keyword evidence="5" id="KW-0539">Nucleus</keyword>
<dbReference type="SUPFAM" id="SSF53098">
    <property type="entry name" value="Ribonuclease H-like"/>
    <property type="match status" value="1"/>
</dbReference>
<accession>A0A016UHE2</accession>
<sequence>MLNHLSLSSREVCSGLGFMNLTAEPRSHKPTMVSVIGHPREYVLLGDAECENIWYTKSRSCIGMSAAATEGPPEAKKFRIDLPTQVVVEPSLCSSESPDGPAAAEGQSPAGPSSARSTNGSEISSGSVEKDDDPEPGMTGNILEMISKSLLGNAFKLDEVSRPPRLPSVPASPVPAPIPGAVAVAQSPAAQLFSEDDWSWHRNPAAAIRSGGTNKQTPVWKYFVYNKAENLSRCIIGDCTYSLKGPHTSTLACHLKKHSAEYAEFQKLKVDYTRERYGGQLPSSPSSSASGSNSSSTSNNTPAPKPSKPKKETKADVSNLMAALRGGTPAIPGLLQNLMQGVNPLQMMLNPQIPTSSANINAAQAANQMLQQAGLTISASGQIMQSKKWRRDERRQRELEQRLALALTTSHLTSEALANPLWKELLEAAQPKFTLNDDPQYFEQLISTLHLRLLQSIRALLASAVCVTVLVDCVRLPPASGSEEPLLRLCVSAAFPAFVNQKYEVQVILLAFRPLVQADNTSEAVAMTIDQVLTDYDLSQDKVTRIVCSGLKQVLDDDDGCVVDKQMEPFSQRIMTCFTHFLESNSTIDELRKSVYQMIFAFVTRPDTLQALNKAAGRIVELPLSEPFPVLAEAVINIKHAIDVVALDGSTPHLTEEQWSQLRGVCNASALFRQYGNGLAEGECPTVDGVVPAIKQITHALDKDSLDLGALAGQLKDVVTERLASITDVNHEEFDGTYIQATALNPQLAVLLSEQQLSYARSAIEQELHSRQPPAPSSLGVDALLASVLSSSPDSLPLYSDLLQQAQRLQQDRNSQPMRDRITEAALSSYFDELLSGSPAEALLSPLRSFGNPLQTPLVFWQGCMQRCPTLASLALELLSIPTATLTASSLLSLRGTSPFQKPDPIPILSHLDKPERLDRNLLLRFNRNFIHKAY</sequence>
<protein>
    <recommendedName>
        <fullName evidence="9">HAT C-terminal dimerisation domain-containing protein</fullName>
    </recommendedName>
</protein>
<feature type="region of interest" description="Disordered" evidence="6">
    <location>
        <begin position="91"/>
        <end position="140"/>
    </location>
</feature>
<evidence type="ECO:0000256" key="6">
    <source>
        <dbReference type="SAM" id="MobiDB-lite"/>
    </source>
</evidence>
<comment type="subcellular location">
    <subcellularLocation>
        <location evidence="1">Nucleus</location>
    </subcellularLocation>
</comment>
<dbReference type="PANTHER" id="PTHR46481:SF10">
    <property type="entry name" value="ZINC FINGER BED DOMAIN-CONTAINING PROTEIN 39"/>
    <property type="match status" value="1"/>
</dbReference>
<dbReference type="GO" id="GO:0005634">
    <property type="term" value="C:nucleus"/>
    <property type="evidence" value="ECO:0007669"/>
    <property type="project" value="UniProtKB-SubCell"/>
</dbReference>
<dbReference type="STRING" id="53326.A0A016UHE2"/>
<organism evidence="7 8">
    <name type="scientific">Ancylostoma ceylanicum</name>
    <dbReference type="NCBI Taxonomy" id="53326"/>
    <lineage>
        <taxon>Eukaryota</taxon>
        <taxon>Metazoa</taxon>
        <taxon>Ecdysozoa</taxon>
        <taxon>Nematoda</taxon>
        <taxon>Chromadorea</taxon>
        <taxon>Rhabditida</taxon>
        <taxon>Rhabditina</taxon>
        <taxon>Rhabditomorpha</taxon>
        <taxon>Strongyloidea</taxon>
        <taxon>Ancylostomatidae</taxon>
        <taxon>Ancylostomatinae</taxon>
        <taxon>Ancylostoma</taxon>
    </lineage>
</organism>
<keyword evidence="3" id="KW-0863">Zinc-finger</keyword>
<dbReference type="InterPro" id="IPR012337">
    <property type="entry name" value="RNaseH-like_sf"/>
</dbReference>
<dbReference type="InterPro" id="IPR052035">
    <property type="entry name" value="ZnF_BED_domain_contain"/>
</dbReference>
<reference evidence="8" key="1">
    <citation type="journal article" date="2015" name="Nat. Genet.">
        <title>The genome and transcriptome of the zoonotic hookworm Ancylostoma ceylanicum identify infection-specific gene families.</title>
        <authorList>
            <person name="Schwarz E.M."/>
            <person name="Hu Y."/>
            <person name="Antoshechkin I."/>
            <person name="Miller M.M."/>
            <person name="Sternberg P.W."/>
            <person name="Aroian R.V."/>
        </authorList>
    </citation>
    <scope>NUCLEOTIDE SEQUENCE</scope>
    <source>
        <strain evidence="8">HY135</strain>
    </source>
</reference>
<evidence type="ECO:0000256" key="3">
    <source>
        <dbReference type="ARBA" id="ARBA00022771"/>
    </source>
</evidence>
<proteinExistence type="predicted"/>
<dbReference type="AlphaFoldDB" id="A0A016UHE2"/>
<feature type="region of interest" description="Disordered" evidence="6">
    <location>
        <begin position="277"/>
        <end position="315"/>
    </location>
</feature>
<feature type="compositionally biased region" description="Polar residues" evidence="6">
    <location>
        <begin position="110"/>
        <end position="127"/>
    </location>
</feature>
<evidence type="ECO:0000256" key="5">
    <source>
        <dbReference type="ARBA" id="ARBA00023242"/>
    </source>
</evidence>
<evidence type="ECO:0000313" key="8">
    <source>
        <dbReference type="Proteomes" id="UP000024635"/>
    </source>
</evidence>
<evidence type="ECO:0000256" key="1">
    <source>
        <dbReference type="ARBA" id="ARBA00004123"/>
    </source>
</evidence>
<dbReference type="Proteomes" id="UP000024635">
    <property type="component" value="Unassembled WGS sequence"/>
</dbReference>
<keyword evidence="8" id="KW-1185">Reference proteome</keyword>
<feature type="compositionally biased region" description="Low complexity" evidence="6">
    <location>
        <begin position="282"/>
        <end position="302"/>
    </location>
</feature>
<evidence type="ECO:0000313" key="7">
    <source>
        <dbReference type="EMBL" id="EYC14789.1"/>
    </source>
</evidence>